<accession>A0A075RDS9</accession>
<dbReference type="PANTHER" id="PTHR10587">
    <property type="entry name" value="GLYCOSYL TRANSFERASE-RELATED"/>
    <property type="match status" value="1"/>
</dbReference>
<dbReference type="Gene3D" id="3.20.20.370">
    <property type="entry name" value="Glycoside hydrolase/deacetylase"/>
    <property type="match status" value="1"/>
</dbReference>
<dbReference type="CDD" id="cd10950">
    <property type="entry name" value="CE4_BsYlxY_like"/>
    <property type="match status" value="1"/>
</dbReference>
<proteinExistence type="predicted"/>
<dbReference type="InterPro" id="IPR002509">
    <property type="entry name" value="NODB_dom"/>
</dbReference>
<dbReference type="Pfam" id="PF01522">
    <property type="entry name" value="Polysacc_deac_1"/>
    <property type="match status" value="1"/>
</dbReference>
<sequence length="362" mass="41098">MQAFFASIEHFLYIDWTKRIENKSKNSIDKSKGDETVKQHSKKTRKYMAVATVCGALLFGLVTSSPINTYVTQLKVGVTPVQGQITIEEPFKEKIEQWQKEREEAPQDAYLDPVWKAIPGYNGRVIDVNATIAQMKKTGKQDESSIVYKEQMPKVQVEQLGAHPIYRGNPKKEAVCFMINVAWGNEYLDKILATLDRHKVKTTFFLDGSWVKRNPELAKKIYDRGHEIGNHAYSHPDMSKLGEARIRQEISKTQDIISKTIGLKPSLFAPPSGSFNQRVVEIAHQDYQMKTILWTADTIDWKNPPVGTMVERIRKKLDKGVLILMHPTDSSSKGLDQMLTLAEKKGLKPTTVSEVISSRRLP</sequence>
<dbReference type="Proteomes" id="UP000005850">
    <property type="component" value="Chromosome"/>
</dbReference>
<dbReference type="GO" id="GO:0016810">
    <property type="term" value="F:hydrolase activity, acting on carbon-nitrogen (but not peptide) bonds"/>
    <property type="evidence" value="ECO:0007669"/>
    <property type="project" value="InterPro"/>
</dbReference>
<dbReference type="STRING" id="1042163.BRLA_c032480"/>
<dbReference type="AlphaFoldDB" id="A0A075RDS9"/>
<gene>
    <name evidence="2" type="ORF">BRLA_c032480</name>
</gene>
<dbReference type="eggNOG" id="COG0726">
    <property type="taxonomic scope" value="Bacteria"/>
</dbReference>
<dbReference type="GO" id="GO:0005975">
    <property type="term" value="P:carbohydrate metabolic process"/>
    <property type="evidence" value="ECO:0007669"/>
    <property type="project" value="InterPro"/>
</dbReference>
<dbReference type="PANTHER" id="PTHR10587:SF80">
    <property type="entry name" value="CHITOOLIGOSACCHARIDE DEACETYLASE"/>
    <property type="match status" value="1"/>
</dbReference>
<dbReference type="PROSITE" id="PS51677">
    <property type="entry name" value="NODB"/>
    <property type="match status" value="1"/>
</dbReference>
<keyword evidence="3" id="KW-1185">Reference proteome</keyword>
<dbReference type="EMBL" id="CP007806">
    <property type="protein sequence ID" value="AIG27560.1"/>
    <property type="molecule type" value="Genomic_DNA"/>
</dbReference>
<dbReference type="InterPro" id="IPR011330">
    <property type="entry name" value="Glyco_hydro/deAcase_b/a-brl"/>
</dbReference>
<organism evidence="2 3">
    <name type="scientific">Brevibacillus laterosporus LMG 15441</name>
    <dbReference type="NCBI Taxonomy" id="1042163"/>
    <lineage>
        <taxon>Bacteria</taxon>
        <taxon>Bacillati</taxon>
        <taxon>Bacillota</taxon>
        <taxon>Bacilli</taxon>
        <taxon>Bacillales</taxon>
        <taxon>Paenibacillaceae</taxon>
        <taxon>Brevibacillus</taxon>
    </lineage>
</organism>
<reference evidence="2 3" key="1">
    <citation type="journal article" date="2011" name="J. Bacteriol.">
        <title>Genome sequence of Brevibacillus laterosporus LMG 15441, a pathogen of invertebrates.</title>
        <authorList>
            <person name="Djukic M."/>
            <person name="Poehlein A."/>
            <person name="Thurmer A."/>
            <person name="Daniel R."/>
        </authorList>
    </citation>
    <scope>NUCLEOTIDE SEQUENCE [LARGE SCALE GENOMIC DNA]</scope>
    <source>
        <strain evidence="2 3">LMG 15441</strain>
    </source>
</reference>
<evidence type="ECO:0000259" key="1">
    <source>
        <dbReference type="PROSITE" id="PS51677"/>
    </source>
</evidence>
<dbReference type="HOGENOM" id="CLU_064035_0_0_9"/>
<dbReference type="GO" id="GO:0016020">
    <property type="term" value="C:membrane"/>
    <property type="evidence" value="ECO:0007669"/>
    <property type="project" value="TreeGrafter"/>
</dbReference>
<dbReference type="InterPro" id="IPR050248">
    <property type="entry name" value="Polysacc_deacetylase_ArnD"/>
</dbReference>
<feature type="domain" description="NodB homology" evidence="1">
    <location>
        <begin position="171"/>
        <end position="350"/>
    </location>
</feature>
<evidence type="ECO:0000313" key="2">
    <source>
        <dbReference type="EMBL" id="AIG27560.1"/>
    </source>
</evidence>
<keyword evidence="2" id="KW-0378">Hydrolase</keyword>
<protein>
    <submittedName>
        <fullName evidence="2">Peptidoglycan-N-acetylmuramic acid deacetylase PdaA</fullName>
        <ecNumber evidence="2">3.5.1.-</ecNumber>
    </submittedName>
</protein>
<evidence type="ECO:0000313" key="3">
    <source>
        <dbReference type="Proteomes" id="UP000005850"/>
    </source>
</evidence>
<dbReference type="KEGG" id="blr:BRLA_c032480"/>
<dbReference type="EC" id="3.5.1.-" evidence="2"/>
<dbReference type="SUPFAM" id="SSF88713">
    <property type="entry name" value="Glycoside hydrolase/deacetylase"/>
    <property type="match status" value="1"/>
</dbReference>
<name>A0A075RDS9_BRELA</name>